<protein>
    <recommendedName>
        <fullName evidence="4">Prepilin type IV endopeptidase peptidase domain-containing protein</fullName>
    </recommendedName>
</protein>
<evidence type="ECO:0000313" key="2">
    <source>
        <dbReference type="EMBL" id="GIL29066.1"/>
    </source>
</evidence>
<proteinExistence type="predicted"/>
<name>A0A8J4ACG4_9ACTN</name>
<keyword evidence="1" id="KW-0812">Transmembrane</keyword>
<evidence type="ECO:0008006" key="4">
    <source>
        <dbReference type="Google" id="ProtNLM"/>
    </source>
</evidence>
<keyword evidence="1" id="KW-0472">Membrane</keyword>
<sequence>MATATATVVLRMPDALTALVRAIIATAAVSVAVLSLALIRSGFGFGDVKLSGTLAAVTAWAGIEHLIMLIAAFAGLSLIAATLTWARTRNLHTTIPAGPALCAAAIIAILI</sequence>
<evidence type="ECO:0000313" key="3">
    <source>
        <dbReference type="Proteomes" id="UP000614996"/>
    </source>
</evidence>
<keyword evidence="1" id="KW-1133">Transmembrane helix</keyword>
<dbReference type="EMBL" id="BOPO01000084">
    <property type="protein sequence ID" value="GIL29066.1"/>
    <property type="molecule type" value="Genomic_DNA"/>
</dbReference>
<gene>
    <name evidence="2" type="ORF">NUM_43200</name>
</gene>
<feature type="transmembrane region" description="Helical" evidence="1">
    <location>
        <begin position="91"/>
        <end position="110"/>
    </location>
</feature>
<dbReference type="AlphaFoldDB" id="A0A8J4ACG4"/>
<feature type="transmembrane region" description="Helical" evidence="1">
    <location>
        <begin position="18"/>
        <end position="39"/>
    </location>
</feature>
<keyword evidence="3" id="KW-1185">Reference proteome</keyword>
<comment type="caution">
    <text evidence="2">The sequence shown here is derived from an EMBL/GenBank/DDBJ whole genome shotgun (WGS) entry which is preliminary data.</text>
</comment>
<evidence type="ECO:0000256" key="1">
    <source>
        <dbReference type="SAM" id="Phobius"/>
    </source>
</evidence>
<accession>A0A8J4ACG4</accession>
<reference evidence="3" key="1">
    <citation type="journal article" date="2021" name="Int. J. Syst. Evol. Microbiol.">
        <title>Actinocatenispora comari sp. nov., an endophytic actinomycete isolated from aerial parts of Comarum salesowianum.</title>
        <authorList>
            <person name="Oyunbileg N."/>
            <person name="Iizaka Y."/>
            <person name="Hamada M."/>
            <person name="Davaapurev B.O."/>
            <person name="Fukumoto A."/>
            <person name="Tsetseg B."/>
            <person name="Kato F."/>
            <person name="Tamura T."/>
            <person name="Batkhuu J."/>
            <person name="Anzai Y."/>
        </authorList>
    </citation>
    <scope>NUCLEOTIDE SEQUENCE [LARGE SCALE GENOMIC DNA]</scope>
    <source>
        <strain evidence="3">NUM-2625</strain>
    </source>
</reference>
<dbReference type="Proteomes" id="UP000614996">
    <property type="component" value="Unassembled WGS sequence"/>
</dbReference>
<feature type="transmembrane region" description="Helical" evidence="1">
    <location>
        <begin position="60"/>
        <end position="85"/>
    </location>
</feature>
<organism evidence="2 3">
    <name type="scientific">Actinocatenispora comari</name>
    <dbReference type="NCBI Taxonomy" id="2807577"/>
    <lineage>
        <taxon>Bacteria</taxon>
        <taxon>Bacillati</taxon>
        <taxon>Actinomycetota</taxon>
        <taxon>Actinomycetes</taxon>
        <taxon>Micromonosporales</taxon>
        <taxon>Micromonosporaceae</taxon>
        <taxon>Actinocatenispora</taxon>
    </lineage>
</organism>